<dbReference type="InterPro" id="IPR036291">
    <property type="entry name" value="NAD(P)-bd_dom_sf"/>
</dbReference>
<dbReference type="PANTHER" id="PTHR44229:SF8">
    <property type="entry name" value="ALCOHOL DEHYDROGENASE-RELATED"/>
    <property type="match status" value="1"/>
</dbReference>
<dbReference type="PROSITE" id="PS00061">
    <property type="entry name" value="ADH_SHORT"/>
    <property type="match status" value="1"/>
</dbReference>
<dbReference type="Pfam" id="PF00106">
    <property type="entry name" value="adh_short"/>
    <property type="match status" value="1"/>
</dbReference>
<evidence type="ECO:0000256" key="2">
    <source>
        <dbReference type="ARBA" id="ARBA00023002"/>
    </source>
</evidence>
<dbReference type="Proteomes" id="UP001200034">
    <property type="component" value="Unassembled WGS sequence"/>
</dbReference>
<reference evidence="4" key="1">
    <citation type="journal article" date="2021" name="Mol. Ecol. Resour.">
        <title>Phylogenomic analyses of the genus Drosophila reveals genomic signals of climate adaptation.</title>
        <authorList>
            <person name="Li F."/>
            <person name="Rane R.V."/>
            <person name="Luria V."/>
            <person name="Xiong Z."/>
            <person name="Chen J."/>
            <person name="Li Z."/>
            <person name="Catullo R.A."/>
            <person name="Griffin P.C."/>
            <person name="Schiffer M."/>
            <person name="Pearce S."/>
            <person name="Lee S.F."/>
            <person name="McElroy K."/>
            <person name="Stocker A."/>
            <person name="Shirriffs J."/>
            <person name="Cockerell F."/>
            <person name="Coppin C."/>
            <person name="Sgro C.M."/>
            <person name="Karger A."/>
            <person name="Cain J.W."/>
            <person name="Weber J.A."/>
            <person name="Santpere G."/>
            <person name="Kirschner M.W."/>
            <person name="Hoffmann A.A."/>
            <person name="Oakeshott J.G."/>
            <person name="Zhang G."/>
        </authorList>
    </citation>
    <scope>NUCLEOTIDE SEQUENCE</scope>
    <source>
        <strain evidence="4">BGI-SZ-2011g</strain>
    </source>
</reference>
<evidence type="ECO:0000256" key="3">
    <source>
        <dbReference type="RuleBase" id="RU000363"/>
    </source>
</evidence>
<protein>
    <recommendedName>
        <fullName evidence="6">Alcohol dehydrogenase</fullName>
    </recommendedName>
</protein>
<dbReference type="GO" id="GO:0005737">
    <property type="term" value="C:cytoplasm"/>
    <property type="evidence" value="ECO:0007669"/>
    <property type="project" value="TreeGrafter"/>
</dbReference>
<dbReference type="PANTHER" id="PTHR44229">
    <property type="entry name" value="15-HYDROXYPROSTAGLANDIN DEHYDROGENASE [NAD(+)]"/>
    <property type="match status" value="1"/>
</dbReference>
<dbReference type="SUPFAM" id="SSF51735">
    <property type="entry name" value="NAD(P)-binding Rossmann-fold domains"/>
    <property type="match status" value="1"/>
</dbReference>
<dbReference type="AlphaFoldDB" id="A0AAD4PMT4"/>
<keyword evidence="5" id="KW-1185">Reference proteome</keyword>
<dbReference type="InterPro" id="IPR020904">
    <property type="entry name" value="Sc_DH/Rdtase_CS"/>
</dbReference>
<dbReference type="GO" id="GO:0016616">
    <property type="term" value="F:oxidoreductase activity, acting on the CH-OH group of donors, NAD or NADP as acceptor"/>
    <property type="evidence" value="ECO:0007669"/>
    <property type="project" value="TreeGrafter"/>
</dbReference>
<accession>A0AAD4PMT4</accession>
<sequence>KMFDWTGKNVVFAGGFSGIGYQMMHQLMQREKLKTLGIVHRMENAEMLKKLQAENPSVKVVFMQMNLMDKASIEQTMQKMGQLMGNIDVLVNCEDVLLDKDVATTIGINLVSRQAHKHLFAAQILNTASTSLQSSLIYVTMMAMPYMDKTQMGLGGMVMNMSSVYGLEPAPAFAVYAAAKHGVVGFTRSMADKQIYQKTGVMFMAVCPGLTNTEMMMNLRDNVTWHHSEQLVEAIESAKRQMPDEAAMQMIKAVEMMKNGSMWIVDKGQLKEAMPQMHWQM</sequence>
<dbReference type="PRINTS" id="PR00081">
    <property type="entry name" value="GDHRDH"/>
</dbReference>
<keyword evidence="2" id="KW-0560">Oxidoreductase</keyword>
<dbReference type="PRINTS" id="PR00080">
    <property type="entry name" value="SDRFAMILY"/>
</dbReference>
<dbReference type="EMBL" id="JAJJHW010001127">
    <property type="protein sequence ID" value="KAH8376772.1"/>
    <property type="molecule type" value="Genomic_DNA"/>
</dbReference>
<organism evidence="4 5">
    <name type="scientific">Drosophila rubida</name>
    <dbReference type="NCBI Taxonomy" id="30044"/>
    <lineage>
        <taxon>Eukaryota</taxon>
        <taxon>Metazoa</taxon>
        <taxon>Ecdysozoa</taxon>
        <taxon>Arthropoda</taxon>
        <taxon>Hexapoda</taxon>
        <taxon>Insecta</taxon>
        <taxon>Pterygota</taxon>
        <taxon>Neoptera</taxon>
        <taxon>Endopterygota</taxon>
        <taxon>Diptera</taxon>
        <taxon>Brachycera</taxon>
        <taxon>Muscomorpha</taxon>
        <taxon>Ephydroidea</taxon>
        <taxon>Drosophilidae</taxon>
        <taxon>Drosophila</taxon>
    </lineage>
</organism>
<name>A0AAD4PMT4_9MUSC</name>
<evidence type="ECO:0000313" key="5">
    <source>
        <dbReference type="Proteomes" id="UP001200034"/>
    </source>
</evidence>
<proteinExistence type="inferred from homology"/>
<comment type="caution">
    <text evidence="4">The sequence shown here is derived from an EMBL/GenBank/DDBJ whole genome shotgun (WGS) entry which is preliminary data.</text>
</comment>
<dbReference type="InterPro" id="IPR002347">
    <property type="entry name" value="SDR_fam"/>
</dbReference>
<comment type="similarity">
    <text evidence="1 3">Belongs to the short-chain dehydrogenases/reductases (SDR) family.</text>
</comment>
<evidence type="ECO:0000313" key="4">
    <source>
        <dbReference type="EMBL" id="KAH8376772.1"/>
    </source>
</evidence>
<feature type="non-terminal residue" evidence="4">
    <location>
        <position position="1"/>
    </location>
</feature>
<evidence type="ECO:0008006" key="6">
    <source>
        <dbReference type="Google" id="ProtNLM"/>
    </source>
</evidence>
<gene>
    <name evidence="4" type="ORF">KR093_001266</name>
</gene>
<evidence type="ECO:0000256" key="1">
    <source>
        <dbReference type="ARBA" id="ARBA00006484"/>
    </source>
</evidence>
<dbReference type="Gene3D" id="3.40.50.720">
    <property type="entry name" value="NAD(P)-binding Rossmann-like Domain"/>
    <property type="match status" value="1"/>
</dbReference>